<gene>
    <name evidence="3" type="ORF">C1H46_020609</name>
</gene>
<comment type="caution">
    <text evidence="3">The sequence shown here is derived from an EMBL/GenBank/DDBJ whole genome shotgun (WGS) entry which is preliminary data.</text>
</comment>
<evidence type="ECO:0008006" key="5">
    <source>
        <dbReference type="Google" id="ProtNLM"/>
    </source>
</evidence>
<dbReference type="Proteomes" id="UP000315295">
    <property type="component" value="Unassembled WGS sequence"/>
</dbReference>
<feature type="transmembrane region" description="Helical" evidence="2">
    <location>
        <begin position="32"/>
        <end position="55"/>
    </location>
</feature>
<dbReference type="EMBL" id="VIEB01000358">
    <property type="protein sequence ID" value="TQD93771.1"/>
    <property type="molecule type" value="Genomic_DNA"/>
</dbReference>
<dbReference type="InterPro" id="IPR029063">
    <property type="entry name" value="SAM-dependent_MTases_sf"/>
</dbReference>
<dbReference type="Gene3D" id="3.40.50.150">
    <property type="entry name" value="Vaccinia Virus protein VP39"/>
    <property type="match status" value="1"/>
</dbReference>
<evidence type="ECO:0000256" key="1">
    <source>
        <dbReference type="SAM" id="MobiDB-lite"/>
    </source>
</evidence>
<dbReference type="SMR" id="A0A540M4W2"/>
<protein>
    <recommendedName>
        <fullName evidence="5">S-adenosyl-L-methionine-dependent methyltransferase</fullName>
    </recommendedName>
</protein>
<evidence type="ECO:0000313" key="4">
    <source>
        <dbReference type="Proteomes" id="UP000315295"/>
    </source>
</evidence>
<dbReference type="AlphaFoldDB" id="A0A540M4W2"/>
<feature type="compositionally biased region" description="Polar residues" evidence="1">
    <location>
        <begin position="1"/>
        <end position="19"/>
    </location>
</feature>
<feature type="region of interest" description="Disordered" evidence="1">
    <location>
        <begin position="262"/>
        <end position="284"/>
    </location>
</feature>
<dbReference type="Pfam" id="PF07279">
    <property type="entry name" value="DUF1442"/>
    <property type="match status" value="1"/>
</dbReference>
<reference evidence="3 4" key="1">
    <citation type="journal article" date="2019" name="G3 (Bethesda)">
        <title>Sequencing of a Wild Apple (Malus baccata) Genome Unravels the Differences Between Cultivated and Wild Apple Species Regarding Disease Resistance and Cold Tolerance.</title>
        <authorList>
            <person name="Chen X."/>
        </authorList>
    </citation>
    <scope>NUCLEOTIDE SEQUENCE [LARGE SCALE GENOMIC DNA]</scope>
    <source>
        <strain evidence="4">cv. Shandingzi</strain>
        <tissue evidence="3">Leaves</tissue>
    </source>
</reference>
<evidence type="ECO:0000256" key="2">
    <source>
        <dbReference type="SAM" id="Phobius"/>
    </source>
</evidence>
<dbReference type="InterPro" id="IPR009902">
    <property type="entry name" value="DUF1442"/>
</dbReference>
<organism evidence="3 4">
    <name type="scientific">Malus baccata</name>
    <name type="common">Siberian crab apple</name>
    <name type="synonym">Pyrus baccata</name>
    <dbReference type="NCBI Taxonomy" id="106549"/>
    <lineage>
        <taxon>Eukaryota</taxon>
        <taxon>Viridiplantae</taxon>
        <taxon>Streptophyta</taxon>
        <taxon>Embryophyta</taxon>
        <taxon>Tracheophyta</taxon>
        <taxon>Spermatophyta</taxon>
        <taxon>Magnoliopsida</taxon>
        <taxon>eudicotyledons</taxon>
        <taxon>Gunneridae</taxon>
        <taxon>Pentapetalae</taxon>
        <taxon>rosids</taxon>
        <taxon>fabids</taxon>
        <taxon>Rosales</taxon>
        <taxon>Rosaceae</taxon>
        <taxon>Amygdaloideae</taxon>
        <taxon>Maleae</taxon>
        <taxon>Malus</taxon>
    </lineage>
</organism>
<keyword evidence="2" id="KW-1133">Transmembrane helix</keyword>
<dbReference type="SUPFAM" id="SSF53335">
    <property type="entry name" value="S-adenosyl-L-methionine-dependent methyltransferases"/>
    <property type="match status" value="1"/>
</dbReference>
<dbReference type="PANTHER" id="PTHR33593">
    <property type="entry name" value="DUF1442 FAMILY PROTEIN"/>
    <property type="match status" value="1"/>
</dbReference>
<sequence length="300" mass="33306">MNSRPQTLNQDCTKRFNSSPERRERKTRSNPLSLIVIAQVLLHLLSFVVSAKFGIGTIYTNQIMGAMRMMEWSAASATNAYFDTLKLCNDRRRQCDSWKTQEPGSNEFVSALAAGMKAKLIVEVTSSVSPSTIALAAAAKHTGGKLVCILPEPVLNESKKVIRDSGLKDLVEFKTGDPFELLLNYENIDFSLVDCKNDEYTRLLKLLDVNPRKSVVVANNLVGERKGLEGNLGEKKKRVPVRSTKHPIGKGMEVTMIGKNIDQRGNENWGGGRKKTSGKSKWVVKVDEKSGEEHIFRVPG</sequence>
<evidence type="ECO:0000313" key="3">
    <source>
        <dbReference type="EMBL" id="TQD93771.1"/>
    </source>
</evidence>
<name>A0A540M4W2_MALBA</name>
<proteinExistence type="predicted"/>
<keyword evidence="2" id="KW-0472">Membrane</keyword>
<keyword evidence="2" id="KW-0812">Transmembrane</keyword>
<dbReference type="PANTHER" id="PTHR33593:SF1">
    <property type="entry name" value="DUF1442 FAMILY PROTEIN"/>
    <property type="match status" value="1"/>
</dbReference>
<accession>A0A540M4W2</accession>
<keyword evidence="4" id="KW-1185">Reference proteome</keyword>
<feature type="region of interest" description="Disordered" evidence="1">
    <location>
        <begin position="1"/>
        <end position="25"/>
    </location>
</feature>